<reference evidence="1" key="1">
    <citation type="journal article" date="2014" name="Front. Microbiol.">
        <title>High frequency of phylogenetically diverse reductive dehalogenase-homologous genes in deep subseafloor sedimentary metagenomes.</title>
        <authorList>
            <person name="Kawai M."/>
            <person name="Futagami T."/>
            <person name="Toyoda A."/>
            <person name="Takaki Y."/>
            <person name="Nishi S."/>
            <person name="Hori S."/>
            <person name="Arai W."/>
            <person name="Tsubouchi T."/>
            <person name="Morono Y."/>
            <person name="Uchiyama I."/>
            <person name="Ito T."/>
            <person name="Fujiyama A."/>
            <person name="Inagaki F."/>
            <person name="Takami H."/>
        </authorList>
    </citation>
    <scope>NUCLEOTIDE SEQUENCE</scope>
    <source>
        <strain evidence="1">Expedition CK06-06</strain>
    </source>
</reference>
<comment type="caution">
    <text evidence="1">The sequence shown here is derived from an EMBL/GenBank/DDBJ whole genome shotgun (WGS) entry which is preliminary data.</text>
</comment>
<name>X1P494_9ZZZZ</name>
<organism evidence="1">
    <name type="scientific">marine sediment metagenome</name>
    <dbReference type="NCBI Taxonomy" id="412755"/>
    <lineage>
        <taxon>unclassified sequences</taxon>
        <taxon>metagenomes</taxon>
        <taxon>ecological metagenomes</taxon>
    </lineage>
</organism>
<proteinExistence type="predicted"/>
<protein>
    <submittedName>
        <fullName evidence="1">Uncharacterized protein</fullName>
    </submittedName>
</protein>
<dbReference type="AlphaFoldDB" id="X1P494"/>
<accession>X1P494</accession>
<sequence length="119" mass="14159">MTYTTEFEAFWSLYPKRWNRDLSKYIKRKKWPAFEKWQKLSQAIRNDCFAKARLIKATEGTPRDCVTWLNQRGWDDIELPKPPQKALPAEITPKLKVVESHIINDNNERNRQKDGLGVR</sequence>
<dbReference type="EMBL" id="BARV01031072">
    <property type="protein sequence ID" value="GAI33860.1"/>
    <property type="molecule type" value="Genomic_DNA"/>
</dbReference>
<evidence type="ECO:0000313" key="1">
    <source>
        <dbReference type="EMBL" id="GAI33860.1"/>
    </source>
</evidence>
<gene>
    <name evidence="1" type="ORF">S06H3_49228</name>
</gene>